<evidence type="ECO:0000313" key="9">
    <source>
        <dbReference type="EMBL" id="GFB03127.1"/>
    </source>
</evidence>
<evidence type="ECO:0000259" key="8">
    <source>
        <dbReference type="Pfam" id="PF00078"/>
    </source>
</evidence>
<dbReference type="GO" id="GO:0003964">
    <property type="term" value="F:RNA-directed DNA polymerase activity"/>
    <property type="evidence" value="ECO:0007669"/>
    <property type="project" value="UniProtKB-KW"/>
</dbReference>
<dbReference type="GO" id="GO:0006508">
    <property type="term" value="P:proteolysis"/>
    <property type="evidence" value="ECO:0007669"/>
    <property type="project" value="UniProtKB-KW"/>
</dbReference>
<proteinExistence type="predicted"/>
<dbReference type="CDD" id="cd01647">
    <property type="entry name" value="RT_LTR"/>
    <property type="match status" value="1"/>
</dbReference>
<keyword evidence="4" id="KW-0540">Nuclease</keyword>
<dbReference type="PANTHER" id="PTHR24559">
    <property type="entry name" value="TRANSPOSON TY3-I GAG-POL POLYPROTEIN"/>
    <property type="match status" value="1"/>
</dbReference>
<dbReference type="AlphaFoldDB" id="A0A699KS82"/>
<feature type="domain" description="Reverse transcriptase" evidence="8">
    <location>
        <begin position="106"/>
        <end position="181"/>
    </location>
</feature>
<dbReference type="PANTHER" id="PTHR24559:SF444">
    <property type="entry name" value="REVERSE TRANSCRIPTASE DOMAIN-CONTAINING PROTEIN"/>
    <property type="match status" value="1"/>
</dbReference>
<keyword evidence="1" id="KW-0645">Protease</keyword>
<evidence type="ECO:0000256" key="6">
    <source>
        <dbReference type="ARBA" id="ARBA00022801"/>
    </source>
</evidence>
<protein>
    <submittedName>
        <fullName evidence="9">Putative reverse transcriptase domain-containing protein</fullName>
    </submittedName>
</protein>
<evidence type="ECO:0000256" key="2">
    <source>
        <dbReference type="ARBA" id="ARBA00022679"/>
    </source>
</evidence>
<dbReference type="GO" id="GO:0008233">
    <property type="term" value="F:peptidase activity"/>
    <property type="evidence" value="ECO:0007669"/>
    <property type="project" value="UniProtKB-KW"/>
</dbReference>
<evidence type="ECO:0000256" key="5">
    <source>
        <dbReference type="ARBA" id="ARBA00022759"/>
    </source>
</evidence>
<evidence type="ECO:0000256" key="3">
    <source>
        <dbReference type="ARBA" id="ARBA00022695"/>
    </source>
</evidence>
<dbReference type="Gene3D" id="3.30.70.270">
    <property type="match status" value="1"/>
</dbReference>
<keyword evidence="5" id="KW-0255">Endonuclease</keyword>
<gene>
    <name evidence="9" type="ORF">Tci_675098</name>
</gene>
<sequence length="246" mass="28026">VVTIPLLDGKVLRVLGEKPEEKMRQLISAKAKEKEQKEIVVVREFPEVFPDNLSGLPPVREIKFRIELIPRATSVVKSPYHLAPSELEKLSGQLKELHDKGFIRPKLNKLTIKNRYPLPRIDDLFDQLQGSQYFSKINLRSGYHQLRVHEDDIPKTAFKTRYGHFKFTVMPFGLINAPVFLGHVINGDGIHVDPSKIEANIVADALSRKERVKPRRVRAMNMTLQSSIKDKILVAYNEASDKSTGL</sequence>
<dbReference type="InterPro" id="IPR053134">
    <property type="entry name" value="RNA-dir_DNA_polymerase"/>
</dbReference>
<dbReference type="GO" id="GO:0004519">
    <property type="term" value="F:endonuclease activity"/>
    <property type="evidence" value="ECO:0007669"/>
    <property type="project" value="UniProtKB-KW"/>
</dbReference>
<reference evidence="9" key="1">
    <citation type="journal article" date="2019" name="Sci. Rep.">
        <title>Draft genome of Tanacetum cinerariifolium, the natural source of mosquito coil.</title>
        <authorList>
            <person name="Yamashiro T."/>
            <person name="Shiraishi A."/>
            <person name="Satake H."/>
            <person name="Nakayama K."/>
        </authorList>
    </citation>
    <scope>NUCLEOTIDE SEQUENCE</scope>
</reference>
<accession>A0A699KS82</accession>
<dbReference type="InterPro" id="IPR000477">
    <property type="entry name" value="RT_dom"/>
</dbReference>
<dbReference type="EMBL" id="BKCJ010537315">
    <property type="protein sequence ID" value="GFB03127.1"/>
    <property type="molecule type" value="Genomic_DNA"/>
</dbReference>
<comment type="caution">
    <text evidence="9">The sequence shown here is derived from an EMBL/GenBank/DDBJ whole genome shotgun (WGS) entry which is preliminary data.</text>
</comment>
<keyword evidence="2" id="KW-0808">Transferase</keyword>
<keyword evidence="3" id="KW-0548">Nucleotidyltransferase</keyword>
<dbReference type="Gene3D" id="3.10.10.10">
    <property type="entry name" value="HIV Type 1 Reverse Transcriptase, subunit A, domain 1"/>
    <property type="match status" value="1"/>
</dbReference>
<keyword evidence="7 9" id="KW-0695">RNA-directed DNA polymerase</keyword>
<dbReference type="SUPFAM" id="SSF56672">
    <property type="entry name" value="DNA/RNA polymerases"/>
    <property type="match status" value="1"/>
</dbReference>
<evidence type="ECO:0000256" key="7">
    <source>
        <dbReference type="ARBA" id="ARBA00022918"/>
    </source>
</evidence>
<dbReference type="InterPro" id="IPR043502">
    <property type="entry name" value="DNA/RNA_pol_sf"/>
</dbReference>
<organism evidence="9">
    <name type="scientific">Tanacetum cinerariifolium</name>
    <name type="common">Dalmatian daisy</name>
    <name type="synonym">Chrysanthemum cinerariifolium</name>
    <dbReference type="NCBI Taxonomy" id="118510"/>
    <lineage>
        <taxon>Eukaryota</taxon>
        <taxon>Viridiplantae</taxon>
        <taxon>Streptophyta</taxon>
        <taxon>Embryophyta</taxon>
        <taxon>Tracheophyta</taxon>
        <taxon>Spermatophyta</taxon>
        <taxon>Magnoliopsida</taxon>
        <taxon>eudicotyledons</taxon>
        <taxon>Gunneridae</taxon>
        <taxon>Pentapetalae</taxon>
        <taxon>asterids</taxon>
        <taxon>campanulids</taxon>
        <taxon>Asterales</taxon>
        <taxon>Asteraceae</taxon>
        <taxon>Asteroideae</taxon>
        <taxon>Anthemideae</taxon>
        <taxon>Anthemidinae</taxon>
        <taxon>Tanacetum</taxon>
    </lineage>
</organism>
<dbReference type="Pfam" id="PF00078">
    <property type="entry name" value="RVT_1"/>
    <property type="match status" value="1"/>
</dbReference>
<dbReference type="FunFam" id="3.10.10.10:FF:000007">
    <property type="entry name" value="Retrovirus-related Pol polyprotein from transposon 17.6-like Protein"/>
    <property type="match status" value="1"/>
</dbReference>
<evidence type="ECO:0000256" key="1">
    <source>
        <dbReference type="ARBA" id="ARBA00022670"/>
    </source>
</evidence>
<feature type="non-terminal residue" evidence="9">
    <location>
        <position position="1"/>
    </location>
</feature>
<keyword evidence="6" id="KW-0378">Hydrolase</keyword>
<evidence type="ECO:0000256" key="4">
    <source>
        <dbReference type="ARBA" id="ARBA00022722"/>
    </source>
</evidence>
<name>A0A699KS82_TANCI</name>
<dbReference type="InterPro" id="IPR043128">
    <property type="entry name" value="Rev_trsase/Diguanyl_cyclase"/>
</dbReference>